<dbReference type="CDD" id="cd16913">
    <property type="entry name" value="YkuD_like"/>
    <property type="match status" value="1"/>
</dbReference>
<dbReference type="GO" id="GO:0071555">
    <property type="term" value="P:cell wall organization"/>
    <property type="evidence" value="ECO:0007669"/>
    <property type="project" value="UniProtKB-UniRule"/>
</dbReference>
<feature type="active site" description="Nucleophile" evidence="6">
    <location>
        <position position="201"/>
    </location>
</feature>
<keyword evidence="5 6" id="KW-0961">Cell wall biogenesis/degradation</keyword>
<feature type="domain" description="L,D-TPase catalytic" evidence="7">
    <location>
        <begin position="99"/>
        <end position="225"/>
    </location>
</feature>
<evidence type="ECO:0000256" key="6">
    <source>
        <dbReference type="PROSITE-ProRule" id="PRU01373"/>
    </source>
</evidence>
<accession>A0AAW9MYP6</accession>
<dbReference type="Proteomes" id="UP001357733">
    <property type="component" value="Unassembled WGS sequence"/>
</dbReference>
<keyword evidence="2" id="KW-0808">Transferase</keyword>
<dbReference type="SUPFAM" id="SSF141523">
    <property type="entry name" value="L,D-transpeptidase catalytic domain-like"/>
    <property type="match status" value="1"/>
</dbReference>
<keyword evidence="9" id="KW-1185">Reference proteome</keyword>
<dbReference type="GO" id="GO:0008360">
    <property type="term" value="P:regulation of cell shape"/>
    <property type="evidence" value="ECO:0007669"/>
    <property type="project" value="UniProtKB-UniRule"/>
</dbReference>
<name>A0AAW9MYP6_9FIRM</name>
<feature type="active site" description="Proton donor/acceptor" evidence="6">
    <location>
        <position position="180"/>
    </location>
</feature>
<dbReference type="InterPro" id="IPR005490">
    <property type="entry name" value="LD_TPept_cat_dom"/>
</dbReference>
<comment type="caution">
    <text evidence="8">The sequence shown here is derived from an EMBL/GenBank/DDBJ whole genome shotgun (WGS) entry which is preliminary data.</text>
</comment>
<dbReference type="Pfam" id="PF03734">
    <property type="entry name" value="YkuD"/>
    <property type="match status" value="1"/>
</dbReference>
<evidence type="ECO:0000313" key="8">
    <source>
        <dbReference type="EMBL" id="MEB3429675.1"/>
    </source>
</evidence>
<dbReference type="PANTHER" id="PTHR30582:SF33">
    <property type="entry name" value="EXPORTED PROTEIN"/>
    <property type="match status" value="1"/>
</dbReference>
<dbReference type="GO" id="GO:0016740">
    <property type="term" value="F:transferase activity"/>
    <property type="evidence" value="ECO:0007669"/>
    <property type="project" value="UniProtKB-KW"/>
</dbReference>
<dbReference type="AlphaFoldDB" id="A0AAW9MYP6"/>
<dbReference type="GO" id="GO:0018104">
    <property type="term" value="P:peptidoglycan-protein cross-linking"/>
    <property type="evidence" value="ECO:0007669"/>
    <property type="project" value="TreeGrafter"/>
</dbReference>
<evidence type="ECO:0000313" key="9">
    <source>
        <dbReference type="Proteomes" id="UP001357733"/>
    </source>
</evidence>
<evidence type="ECO:0000259" key="7">
    <source>
        <dbReference type="PROSITE" id="PS52029"/>
    </source>
</evidence>
<dbReference type="SUPFAM" id="SSF143985">
    <property type="entry name" value="L,D-transpeptidase pre-catalytic domain-like"/>
    <property type="match status" value="1"/>
</dbReference>
<keyword evidence="3 6" id="KW-0133">Cell shape</keyword>
<dbReference type="RefSeq" id="WP_324619852.1">
    <property type="nucleotide sequence ID" value="NZ_JAYKOT010000003.1"/>
</dbReference>
<dbReference type="Gene3D" id="3.10.20.800">
    <property type="match status" value="1"/>
</dbReference>
<proteinExistence type="predicted"/>
<protein>
    <submittedName>
        <fullName evidence="8">L,D-transpeptidase family protein</fullName>
    </submittedName>
</protein>
<sequence length="225" mass="25887">MDLYKFDGDNFTPIHSQVYEYLRQLAIKYDTYSPKQERNFKTSSGEDVKVVGGIYGWQMDVEESTNELIDTLNKFESKELVPKYLMEGYTRGLNDIGDTYIEISIDRQHLWFYKHGKLITETDVVTGNPSLGVSTPKGTWKVWSVEKDRSLVGIVPQGTADYSSPVDFWMPINWEGVGIHNSRWRKEFGGNIYQSNGSYGCVNLPYDPCKTIYENMEVNIPVVIY</sequence>
<evidence type="ECO:0000256" key="5">
    <source>
        <dbReference type="ARBA" id="ARBA00023316"/>
    </source>
</evidence>
<dbReference type="PANTHER" id="PTHR30582">
    <property type="entry name" value="L,D-TRANSPEPTIDASE"/>
    <property type="match status" value="1"/>
</dbReference>
<evidence type="ECO:0000256" key="3">
    <source>
        <dbReference type="ARBA" id="ARBA00022960"/>
    </source>
</evidence>
<dbReference type="InterPro" id="IPR038054">
    <property type="entry name" value="LD_TPept-like_central_sf"/>
</dbReference>
<evidence type="ECO:0000256" key="1">
    <source>
        <dbReference type="ARBA" id="ARBA00004752"/>
    </source>
</evidence>
<dbReference type="Pfam" id="PF12229">
    <property type="entry name" value="PG_binding_4"/>
    <property type="match status" value="1"/>
</dbReference>
<dbReference type="Gene3D" id="2.40.440.10">
    <property type="entry name" value="L,D-transpeptidase catalytic domain-like"/>
    <property type="match status" value="1"/>
</dbReference>
<dbReference type="InterPro" id="IPR022029">
    <property type="entry name" value="YoaR-like_PG-bd"/>
</dbReference>
<comment type="pathway">
    <text evidence="1 6">Cell wall biogenesis; peptidoglycan biosynthesis.</text>
</comment>
<evidence type="ECO:0000256" key="4">
    <source>
        <dbReference type="ARBA" id="ARBA00022984"/>
    </source>
</evidence>
<gene>
    <name evidence="8" type="ORF">VLK81_06560</name>
</gene>
<dbReference type="GO" id="GO:0005576">
    <property type="term" value="C:extracellular region"/>
    <property type="evidence" value="ECO:0007669"/>
    <property type="project" value="TreeGrafter"/>
</dbReference>
<dbReference type="InterPro" id="IPR038063">
    <property type="entry name" value="Transpep_catalytic_dom"/>
</dbReference>
<keyword evidence="4 6" id="KW-0573">Peptidoglycan synthesis</keyword>
<organism evidence="8 9">
    <name type="scientific">Citroniella saccharovorans</name>
    <dbReference type="NCBI Taxonomy" id="2053367"/>
    <lineage>
        <taxon>Bacteria</taxon>
        <taxon>Bacillati</taxon>
        <taxon>Bacillota</taxon>
        <taxon>Tissierellia</taxon>
        <taxon>Tissierellales</taxon>
        <taxon>Peptoniphilaceae</taxon>
        <taxon>Citroniella</taxon>
    </lineage>
</organism>
<reference evidence="8 9" key="1">
    <citation type="submission" date="2024-01" db="EMBL/GenBank/DDBJ databases">
        <title>Complete genome sequence of Citroniella saccharovorans strain M6.X9, isolated from human fecal sample.</title>
        <authorList>
            <person name="Cheng G."/>
            <person name="Westerholm M."/>
            <person name="Schnurer A."/>
        </authorList>
    </citation>
    <scope>NUCLEOTIDE SEQUENCE [LARGE SCALE GENOMIC DNA]</scope>
    <source>
        <strain evidence="8 9">DSM 29873</strain>
    </source>
</reference>
<dbReference type="PROSITE" id="PS52029">
    <property type="entry name" value="LD_TPASE"/>
    <property type="match status" value="1"/>
</dbReference>
<dbReference type="InterPro" id="IPR050979">
    <property type="entry name" value="LD-transpeptidase"/>
</dbReference>
<dbReference type="GO" id="GO:0071972">
    <property type="term" value="F:peptidoglycan L,D-transpeptidase activity"/>
    <property type="evidence" value="ECO:0007669"/>
    <property type="project" value="TreeGrafter"/>
</dbReference>
<evidence type="ECO:0000256" key="2">
    <source>
        <dbReference type="ARBA" id="ARBA00022679"/>
    </source>
</evidence>
<dbReference type="EMBL" id="JAYKOT010000003">
    <property type="protein sequence ID" value="MEB3429675.1"/>
    <property type="molecule type" value="Genomic_DNA"/>
</dbReference>